<dbReference type="EMBL" id="JBHSAX010000022">
    <property type="protein sequence ID" value="MFC3965585.1"/>
    <property type="molecule type" value="Genomic_DNA"/>
</dbReference>
<evidence type="ECO:0000256" key="2">
    <source>
        <dbReference type="ARBA" id="ARBA00022670"/>
    </source>
</evidence>
<dbReference type="Gene3D" id="3.90.132.10">
    <property type="entry name" value="Leishmanolysin , domain 2"/>
    <property type="match status" value="1"/>
</dbReference>
<comment type="caution">
    <text evidence="7">The sequence shown here is derived from an EMBL/GenBank/DDBJ whole genome shotgun (WGS) entry which is preliminary data.</text>
</comment>
<evidence type="ECO:0000313" key="7">
    <source>
        <dbReference type="EMBL" id="MFC3965585.1"/>
    </source>
</evidence>
<reference evidence="8" key="1">
    <citation type="journal article" date="2019" name="Int. J. Syst. Evol. Microbiol.">
        <title>The Global Catalogue of Microorganisms (GCM) 10K type strain sequencing project: providing services to taxonomists for standard genome sequencing and annotation.</title>
        <authorList>
            <consortium name="The Broad Institute Genomics Platform"/>
            <consortium name="The Broad Institute Genome Sequencing Center for Infectious Disease"/>
            <person name="Wu L."/>
            <person name="Ma J."/>
        </authorList>
    </citation>
    <scope>NUCLEOTIDE SEQUENCE [LARGE SCALE GENOMIC DNA]</scope>
    <source>
        <strain evidence="8">CGMCC 4.7330</strain>
    </source>
</reference>
<evidence type="ECO:0000256" key="4">
    <source>
        <dbReference type="ARBA" id="ARBA00022801"/>
    </source>
</evidence>
<dbReference type="Pfam" id="PF01457">
    <property type="entry name" value="Peptidase_M8"/>
    <property type="match status" value="1"/>
</dbReference>
<dbReference type="RefSeq" id="WP_378615549.1">
    <property type="nucleotide sequence ID" value="NZ_JBHSAX010000022.1"/>
</dbReference>
<dbReference type="Proteomes" id="UP001595696">
    <property type="component" value="Unassembled WGS sequence"/>
</dbReference>
<sequence length="281" mass="29782">MTRTATTFHSHFARANAVRARELAVTQSPFTIEVRFLGGLTGTQEAAFAAAADRWASVIVGDLPDVEIDDGAGGTELVDDVLIFAEGRSIDGPGSVLGQAGPTLIRSDSLLPITGEMTFDIADLAGLEDDGRLQDTITHEMGHVLGIGTLWESLGLLSDPGTDNPTFVGVAAMDEYGILSGSSAKPVPVENEGGPGTRDGHWRDAIFQTELMTGFISGAGVANPLSRVTVGSLADMGYIVDFDGADPFELPDVLALLESGRQHQRIRRQHGFMLPTLPRRV</sequence>
<dbReference type="SUPFAM" id="SSF55486">
    <property type="entry name" value="Metalloproteases ('zincins'), catalytic domain"/>
    <property type="match status" value="1"/>
</dbReference>
<comment type="cofactor">
    <cofactor evidence="1">
        <name>Zn(2+)</name>
        <dbReference type="ChEBI" id="CHEBI:29105"/>
    </cofactor>
</comment>
<keyword evidence="6" id="KW-0482">Metalloprotease</keyword>
<keyword evidence="3" id="KW-0479">Metal-binding</keyword>
<keyword evidence="2" id="KW-0645">Protease</keyword>
<dbReference type="PANTHER" id="PTHR10942">
    <property type="entry name" value="LEISHMANOLYSIN-LIKE PEPTIDASE"/>
    <property type="match status" value="1"/>
</dbReference>
<keyword evidence="5" id="KW-0862">Zinc</keyword>
<evidence type="ECO:0000256" key="5">
    <source>
        <dbReference type="ARBA" id="ARBA00022833"/>
    </source>
</evidence>
<evidence type="ECO:0000313" key="8">
    <source>
        <dbReference type="Proteomes" id="UP001595696"/>
    </source>
</evidence>
<gene>
    <name evidence="7" type="ORF">ACFO0B_26640</name>
</gene>
<accession>A0ABV8E0B3</accession>
<dbReference type="Gene3D" id="3.40.390.10">
    <property type="entry name" value="Collagenase (Catalytic Domain)"/>
    <property type="match status" value="1"/>
</dbReference>
<dbReference type="InterPro" id="IPR024079">
    <property type="entry name" value="MetalloPept_cat_dom_sf"/>
</dbReference>
<organism evidence="7 8">
    <name type="scientific">Nocardia jiangsuensis</name>
    <dbReference type="NCBI Taxonomy" id="1691563"/>
    <lineage>
        <taxon>Bacteria</taxon>
        <taxon>Bacillati</taxon>
        <taxon>Actinomycetota</taxon>
        <taxon>Actinomycetes</taxon>
        <taxon>Mycobacteriales</taxon>
        <taxon>Nocardiaceae</taxon>
        <taxon>Nocardia</taxon>
    </lineage>
</organism>
<evidence type="ECO:0000256" key="3">
    <source>
        <dbReference type="ARBA" id="ARBA00022723"/>
    </source>
</evidence>
<dbReference type="InterPro" id="IPR001577">
    <property type="entry name" value="Peptidase_M8"/>
</dbReference>
<protein>
    <submittedName>
        <fullName evidence="7">Leishmanolysin-related zinc metalloendopeptidase</fullName>
    </submittedName>
</protein>
<evidence type="ECO:0000256" key="1">
    <source>
        <dbReference type="ARBA" id="ARBA00001947"/>
    </source>
</evidence>
<proteinExistence type="predicted"/>
<dbReference type="PANTHER" id="PTHR10942:SF0">
    <property type="entry name" value="LEISHMANOLYSIN-LIKE PEPTIDASE"/>
    <property type="match status" value="1"/>
</dbReference>
<name>A0ABV8E0B3_9NOCA</name>
<evidence type="ECO:0000256" key="6">
    <source>
        <dbReference type="ARBA" id="ARBA00023049"/>
    </source>
</evidence>
<keyword evidence="4" id="KW-0378">Hydrolase</keyword>
<keyword evidence="8" id="KW-1185">Reference proteome</keyword>